<feature type="transmembrane region" description="Helical" evidence="1">
    <location>
        <begin position="122"/>
        <end position="146"/>
    </location>
</feature>
<dbReference type="EMBL" id="JBFOHK010000001">
    <property type="protein sequence ID" value="MEW9570136.1"/>
    <property type="molecule type" value="Genomic_DNA"/>
</dbReference>
<reference evidence="3 4" key="1">
    <citation type="submission" date="2024-06" db="EMBL/GenBank/DDBJ databases">
        <authorList>
            <person name="Woo H."/>
        </authorList>
    </citation>
    <scope>NUCLEOTIDE SEQUENCE [LARGE SCALE GENOMIC DNA]</scope>
    <source>
        <strain evidence="3 4">Si-c</strain>
    </source>
</reference>
<feature type="transmembrane region" description="Helical" evidence="1">
    <location>
        <begin position="40"/>
        <end position="65"/>
    </location>
</feature>
<dbReference type="RefSeq" id="WP_367852243.1">
    <property type="nucleotide sequence ID" value="NZ_JBFOHK010000001.1"/>
</dbReference>
<feature type="transmembrane region" description="Helical" evidence="1">
    <location>
        <begin position="6"/>
        <end position="28"/>
    </location>
</feature>
<comment type="caution">
    <text evidence="3">The sequence shown here is derived from an EMBL/GenBank/DDBJ whole genome shotgun (WGS) entry which is preliminary data.</text>
</comment>
<evidence type="ECO:0000313" key="4">
    <source>
        <dbReference type="Proteomes" id="UP001556220"/>
    </source>
</evidence>
<accession>A0ABV3Q8J1</accession>
<feature type="domain" description="CAAX prenyl protease 2/Lysostaphin resistance protein A-like" evidence="2">
    <location>
        <begin position="92"/>
        <end position="193"/>
    </location>
</feature>
<dbReference type="Proteomes" id="UP001556220">
    <property type="component" value="Unassembled WGS sequence"/>
</dbReference>
<organism evidence="3 4">
    <name type="scientific">Rhodanobacter lycopersici</name>
    <dbReference type="NCBI Taxonomy" id="3162487"/>
    <lineage>
        <taxon>Bacteria</taxon>
        <taxon>Pseudomonadati</taxon>
        <taxon>Pseudomonadota</taxon>
        <taxon>Gammaproteobacteria</taxon>
        <taxon>Lysobacterales</taxon>
        <taxon>Rhodanobacteraceae</taxon>
        <taxon>Rhodanobacter</taxon>
    </lineage>
</organism>
<proteinExistence type="predicted"/>
<name>A0ABV3Q8J1_9GAMM</name>
<protein>
    <submittedName>
        <fullName evidence="3">Lysostaphin resistance A-like protein</fullName>
    </submittedName>
</protein>
<feature type="transmembrane region" description="Helical" evidence="1">
    <location>
        <begin position="183"/>
        <end position="202"/>
    </location>
</feature>
<dbReference type="InterPro" id="IPR003675">
    <property type="entry name" value="Rce1/LyrA-like_dom"/>
</dbReference>
<keyword evidence="4" id="KW-1185">Reference proteome</keyword>
<feature type="transmembrane region" description="Helical" evidence="1">
    <location>
        <begin position="152"/>
        <end position="171"/>
    </location>
</feature>
<evidence type="ECO:0000256" key="1">
    <source>
        <dbReference type="SAM" id="Phobius"/>
    </source>
</evidence>
<dbReference type="Pfam" id="PF02517">
    <property type="entry name" value="Rce1-like"/>
    <property type="match status" value="1"/>
</dbReference>
<evidence type="ECO:0000259" key="2">
    <source>
        <dbReference type="Pfam" id="PF02517"/>
    </source>
</evidence>
<sequence>MLIVATLISAMVQIAVVLAIAGLVYAAFGRKAGFRRYVGLYRAPLPIVLIGTGIGIVIAATAVAFPSVRAIAGGEGTAIAAALSGHGSGAAWVALVVTALFKTAVSEEILFRGLIAKASIRWLGFRAGNVLQAAIFGFVHLALLAVAKVDHFILFALCVNAGVLGWIAGWLNERHAKGSILPGYALHASANLVTYCTIALLFGR</sequence>
<evidence type="ECO:0000313" key="3">
    <source>
        <dbReference type="EMBL" id="MEW9570136.1"/>
    </source>
</evidence>
<keyword evidence="1" id="KW-1133">Transmembrane helix</keyword>
<gene>
    <name evidence="3" type="ORF">ABQJ54_00045</name>
</gene>
<keyword evidence="1" id="KW-0472">Membrane</keyword>
<feature type="transmembrane region" description="Helical" evidence="1">
    <location>
        <begin position="77"/>
        <end position="101"/>
    </location>
</feature>
<keyword evidence="1" id="KW-0812">Transmembrane</keyword>